<dbReference type="EMBL" id="KV448807">
    <property type="protein sequence ID" value="OAX33243.1"/>
    <property type="molecule type" value="Genomic_DNA"/>
</dbReference>
<gene>
    <name evidence="2" type="ORF">K503DRAFT_537639</name>
</gene>
<proteinExistence type="predicted"/>
<evidence type="ECO:0000256" key="1">
    <source>
        <dbReference type="SAM" id="MobiDB-lite"/>
    </source>
</evidence>
<evidence type="ECO:0000313" key="2">
    <source>
        <dbReference type="EMBL" id="OAX33243.1"/>
    </source>
</evidence>
<reference evidence="2 3" key="1">
    <citation type="submission" date="2016-06" db="EMBL/GenBank/DDBJ databases">
        <title>Comparative genomics of the ectomycorrhizal sister species Rhizopogon vinicolor and Rhizopogon vesiculosus (Basidiomycota: Boletales) reveals a divergence of the mating type B locus.</title>
        <authorList>
            <consortium name="DOE Joint Genome Institute"/>
            <person name="Mujic A.B."/>
            <person name="Kuo A."/>
            <person name="Tritt A."/>
            <person name="Lipzen A."/>
            <person name="Chen C."/>
            <person name="Johnson J."/>
            <person name="Sharma A."/>
            <person name="Barry K."/>
            <person name="Grigoriev I.V."/>
            <person name="Spatafora J.W."/>
        </authorList>
    </citation>
    <scope>NUCLEOTIDE SEQUENCE [LARGE SCALE GENOMIC DNA]</scope>
    <source>
        <strain evidence="2 3">AM-OR11-026</strain>
    </source>
</reference>
<dbReference type="OrthoDB" id="10654459at2759"/>
<dbReference type="AlphaFoldDB" id="A0A1B7MKV5"/>
<evidence type="ECO:0000313" key="3">
    <source>
        <dbReference type="Proteomes" id="UP000092154"/>
    </source>
</evidence>
<protein>
    <submittedName>
        <fullName evidence="2">Uncharacterized protein</fullName>
    </submittedName>
</protein>
<organism evidence="2 3">
    <name type="scientific">Rhizopogon vinicolor AM-OR11-026</name>
    <dbReference type="NCBI Taxonomy" id="1314800"/>
    <lineage>
        <taxon>Eukaryota</taxon>
        <taxon>Fungi</taxon>
        <taxon>Dikarya</taxon>
        <taxon>Basidiomycota</taxon>
        <taxon>Agaricomycotina</taxon>
        <taxon>Agaricomycetes</taxon>
        <taxon>Agaricomycetidae</taxon>
        <taxon>Boletales</taxon>
        <taxon>Suillineae</taxon>
        <taxon>Rhizopogonaceae</taxon>
        <taxon>Rhizopogon</taxon>
    </lineage>
</organism>
<keyword evidence="3" id="KW-1185">Reference proteome</keyword>
<feature type="region of interest" description="Disordered" evidence="1">
    <location>
        <begin position="19"/>
        <end position="45"/>
    </location>
</feature>
<sequence length="170" mass="19046">MKANEKNCAVSMLTSRIASHSSKLRKPSSGKSVFPMQRAPTSRSWRRRGERELRCLYNASMACRSLHEEGPVAGGTSGPCCLRTASSRYGSKSHFLQYPLPLRASTHMCYEFPVTQLSPSMSYRYSAECQMRSHSSTSLYLSSTNHPHPDAFLWSWRTLRAGRATNASCD</sequence>
<dbReference type="Proteomes" id="UP000092154">
    <property type="component" value="Unassembled WGS sequence"/>
</dbReference>
<accession>A0A1B7MKV5</accession>
<name>A0A1B7MKV5_9AGAM</name>
<dbReference type="InParanoid" id="A0A1B7MKV5"/>